<dbReference type="OrthoDB" id="2161379at2759"/>
<organism evidence="5 6">
    <name type="scientific">Eumeta variegata</name>
    <name type="common">Bagworm moth</name>
    <name type="synonym">Eumeta japonica</name>
    <dbReference type="NCBI Taxonomy" id="151549"/>
    <lineage>
        <taxon>Eukaryota</taxon>
        <taxon>Metazoa</taxon>
        <taxon>Ecdysozoa</taxon>
        <taxon>Arthropoda</taxon>
        <taxon>Hexapoda</taxon>
        <taxon>Insecta</taxon>
        <taxon>Pterygota</taxon>
        <taxon>Neoptera</taxon>
        <taxon>Endopterygota</taxon>
        <taxon>Lepidoptera</taxon>
        <taxon>Glossata</taxon>
        <taxon>Ditrysia</taxon>
        <taxon>Tineoidea</taxon>
        <taxon>Psychidae</taxon>
        <taxon>Oiketicinae</taxon>
        <taxon>Eumeta</taxon>
    </lineage>
</organism>
<dbReference type="InterPro" id="IPR051972">
    <property type="entry name" value="Glutamate-rich_WD_repeat"/>
</dbReference>
<keyword evidence="6" id="KW-1185">Reference proteome</keyword>
<proteinExistence type="predicted"/>
<name>A0A4C1SME9_EUMVA</name>
<evidence type="ECO:0000313" key="6">
    <source>
        <dbReference type="Proteomes" id="UP000299102"/>
    </source>
</evidence>
<dbReference type="AlphaFoldDB" id="A0A4C1SME9"/>
<comment type="caution">
    <text evidence="5">The sequence shown here is derived from an EMBL/GenBank/DDBJ whole genome shotgun (WGS) entry which is preliminary data.</text>
</comment>
<evidence type="ECO:0000259" key="4">
    <source>
        <dbReference type="Pfam" id="PF12265"/>
    </source>
</evidence>
<evidence type="ECO:0000256" key="1">
    <source>
        <dbReference type="ARBA" id="ARBA00022574"/>
    </source>
</evidence>
<dbReference type="STRING" id="151549.A0A4C1SME9"/>
<reference evidence="5 6" key="1">
    <citation type="journal article" date="2019" name="Commun. Biol.">
        <title>The bagworm genome reveals a unique fibroin gene that provides high tensile strength.</title>
        <authorList>
            <person name="Kono N."/>
            <person name="Nakamura H."/>
            <person name="Ohtoshi R."/>
            <person name="Tomita M."/>
            <person name="Numata K."/>
            <person name="Arakawa K."/>
        </authorList>
    </citation>
    <scope>NUCLEOTIDE SEQUENCE [LARGE SCALE GENOMIC DNA]</scope>
</reference>
<feature type="region of interest" description="Disordered" evidence="3">
    <location>
        <begin position="103"/>
        <end position="124"/>
    </location>
</feature>
<feature type="domain" description="Histone-binding protein RBBP4-like N-terminal" evidence="4">
    <location>
        <begin position="33"/>
        <end position="101"/>
    </location>
</feature>
<dbReference type="SUPFAM" id="SSF50978">
    <property type="entry name" value="WD40 repeat-like"/>
    <property type="match status" value="1"/>
</dbReference>
<dbReference type="EMBL" id="BGZK01003649">
    <property type="protein sequence ID" value="GBP03339.1"/>
    <property type="molecule type" value="Genomic_DNA"/>
</dbReference>
<dbReference type="PANTHER" id="PTHR45903:SF1">
    <property type="entry name" value="GLUTAMATE-RICH WD REPEAT-CONTAINING PROTEIN 1"/>
    <property type="match status" value="1"/>
</dbReference>
<dbReference type="PANTHER" id="PTHR45903">
    <property type="entry name" value="GLUTAMATE-RICH WD REPEAT-CONTAINING PROTEIN 1"/>
    <property type="match status" value="1"/>
</dbReference>
<evidence type="ECO:0000313" key="5">
    <source>
        <dbReference type="EMBL" id="GBP03339.1"/>
    </source>
</evidence>
<dbReference type="InterPro" id="IPR015943">
    <property type="entry name" value="WD40/YVTN_repeat-like_dom_sf"/>
</dbReference>
<dbReference type="GO" id="GO:0042254">
    <property type="term" value="P:ribosome biogenesis"/>
    <property type="evidence" value="ECO:0007669"/>
    <property type="project" value="TreeGrafter"/>
</dbReference>
<evidence type="ECO:0000256" key="3">
    <source>
        <dbReference type="SAM" id="MobiDB-lite"/>
    </source>
</evidence>
<gene>
    <name evidence="5" type="primary">Grwd1</name>
    <name evidence="5" type="ORF">EVAR_72154_1</name>
</gene>
<evidence type="ECO:0000256" key="2">
    <source>
        <dbReference type="ARBA" id="ARBA00022737"/>
    </source>
</evidence>
<dbReference type="InterPro" id="IPR022052">
    <property type="entry name" value="Histone-bd_RBBP4-like_N"/>
</dbReference>
<dbReference type="Gene3D" id="2.130.10.10">
    <property type="entry name" value="YVTN repeat-like/Quinoprotein amine dehydrogenase"/>
    <property type="match status" value="1"/>
</dbReference>
<dbReference type="Pfam" id="PF12265">
    <property type="entry name" value="CAF1C_H4-bd"/>
    <property type="match status" value="1"/>
</dbReference>
<dbReference type="Proteomes" id="UP000299102">
    <property type="component" value="Unassembled WGS sequence"/>
</dbReference>
<dbReference type="InterPro" id="IPR036322">
    <property type="entry name" value="WD40_repeat_dom_sf"/>
</dbReference>
<keyword evidence="1" id="KW-0853">WD repeat</keyword>
<accession>A0A4C1SME9</accession>
<dbReference type="GO" id="GO:0005730">
    <property type="term" value="C:nucleolus"/>
    <property type="evidence" value="ECO:0007669"/>
    <property type="project" value="TreeGrafter"/>
</dbReference>
<protein>
    <submittedName>
        <fullName evidence="5">Glutamate-rich WD repeat-containing protein 1</fullName>
    </submittedName>
</protein>
<feature type="compositionally biased region" description="Acidic residues" evidence="3">
    <location>
        <begin position="106"/>
        <end position="122"/>
    </location>
</feature>
<sequence length="292" mass="33038">MLKVIWRQNESDNEEQVKSKKEVYLPGKPLATNEELVCDESAYVMLHQASTGAPCLSFDIIADELGECRETYPLTAFMIAGTQAARTHINNLIVMKMSNLHKTKDDDNDNEELEDDEDDIGDKDEINKPQMACALIKHQGCVNRVRSKRIGNTVFAASWSELGHVSIWNLSRQLQAIEDTHLLKIDKSIRIWDVRLSTKGGMLTPGNAHQKDVNVISWNRIEPFVASGGDDEWNPRDATVLHLVEMMIKLRYGLGCRKGCWTKNLKKWIPKTMMIFKIASSTIVHSSGSERN</sequence>
<keyword evidence="2" id="KW-0677">Repeat</keyword>